<protein>
    <submittedName>
        <fullName evidence="5">Voltage-gated potassium channel</fullName>
    </submittedName>
</protein>
<keyword evidence="5" id="KW-0406">Ion transport</keyword>
<dbReference type="Pfam" id="PF02080">
    <property type="entry name" value="TrkA_C"/>
    <property type="match status" value="1"/>
</dbReference>
<dbReference type="Pfam" id="PF07885">
    <property type="entry name" value="Ion_trans_2"/>
    <property type="match status" value="1"/>
</dbReference>
<keyword evidence="2" id="KW-0812">Transmembrane</keyword>
<dbReference type="InterPro" id="IPR013099">
    <property type="entry name" value="K_chnl_dom"/>
</dbReference>
<dbReference type="Gene3D" id="1.10.287.70">
    <property type="match status" value="1"/>
</dbReference>
<dbReference type="InterPro" id="IPR036721">
    <property type="entry name" value="RCK_C_sf"/>
</dbReference>
<dbReference type="AlphaFoldDB" id="A0A521E817"/>
<evidence type="ECO:0000256" key="2">
    <source>
        <dbReference type="SAM" id="Phobius"/>
    </source>
</evidence>
<feature type="domain" description="RCK C-terminal" evidence="4">
    <location>
        <begin position="270"/>
        <end position="356"/>
    </location>
</feature>
<organism evidence="5 6">
    <name type="scientific">Balnearium lithotrophicum</name>
    <dbReference type="NCBI Taxonomy" id="223788"/>
    <lineage>
        <taxon>Bacteria</taxon>
        <taxon>Pseudomonadati</taxon>
        <taxon>Aquificota</taxon>
        <taxon>Aquificia</taxon>
        <taxon>Desulfurobacteriales</taxon>
        <taxon>Desulfurobacteriaceae</taxon>
        <taxon>Balnearium</taxon>
    </lineage>
</organism>
<dbReference type="GO" id="GO:0008324">
    <property type="term" value="F:monoatomic cation transmembrane transporter activity"/>
    <property type="evidence" value="ECO:0007669"/>
    <property type="project" value="InterPro"/>
</dbReference>
<accession>A0A521E817</accession>
<keyword evidence="5" id="KW-0407">Ion channel</keyword>
<evidence type="ECO:0000259" key="3">
    <source>
        <dbReference type="PROSITE" id="PS51201"/>
    </source>
</evidence>
<dbReference type="GO" id="GO:0006813">
    <property type="term" value="P:potassium ion transport"/>
    <property type="evidence" value="ECO:0007669"/>
    <property type="project" value="InterPro"/>
</dbReference>
<feature type="transmembrane region" description="Helical" evidence="2">
    <location>
        <begin position="21"/>
        <end position="41"/>
    </location>
</feature>
<sequence>MKKLLPKKYSEEKILEILMKFRAPLIIALVTVMASTIGYMVISGVDLLRAFYMTVLTVTTIGYGEMWDMTNRDRVFNLFVMVIGVGAVMGYSLAVLIDLVSSGELIKILRFRKMVGDISALKGHYLIFGFNDYVTELIFELRKNGIPVVVISDDDKLEEFAEEHQIRYYLKLDPTKENSVYLANVKSAVGAIVATDNDYKNLAVTLTVKNIVNKENIYPFFILGIVKNSEFSEKLKLVGADFVETIPSIVSKRISVLAKKPPIFGEKSLLEEILFGEHVFIDIEEFMVQPNSPLVGKSLKELKLKNKFGITIIAIRKRDGRVIYTPNSDTVIEALDLLVVVAPAERIKRVIKVLSKGGVTSRSSILRKKLKERLEG</sequence>
<dbReference type="SUPFAM" id="SSF116726">
    <property type="entry name" value="TrkA C-terminal domain-like"/>
    <property type="match status" value="1"/>
</dbReference>
<comment type="subcellular location">
    <subcellularLocation>
        <location evidence="1">Cell membrane</location>
        <topology evidence="1">Multi-pass membrane protein</topology>
    </subcellularLocation>
</comment>
<dbReference type="InterPro" id="IPR003148">
    <property type="entry name" value="RCK_N"/>
</dbReference>
<dbReference type="InterPro" id="IPR006037">
    <property type="entry name" value="RCK_C"/>
</dbReference>
<dbReference type="PANTHER" id="PTHR43833">
    <property type="entry name" value="POTASSIUM CHANNEL PROTEIN 2-RELATED-RELATED"/>
    <property type="match status" value="1"/>
</dbReference>
<keyword evidence="2" id="KW-1133">Transmembrane helix</keyword>
<dbReference type="Gene3D" id="3.30.70.1450">
    <property type="entry name" value="Regulator of K+ conductance, C-terminal domain"/>
    <property type="match status" value="1"/>
</dbReference>
<feature type="transmembrane region" description="Helical" evidence="2">
    <location>
        <begin position="47"/>
        <end position="64"/>
    </location>
</feature>
<evidence type="ECO:0000259" key="4">
    <source>
        <dbReference type="PROSITE" id="PS51202"/>
    </source>
</evidence>
<dbReference type="SUPFAM" id="SSF81324">
    <property type="entry name" value="Voltage-gated potassium channels"/>
    <property type="match status" value="1"/>
</dbReference>
<gene>
    <name evidence="5" type="ORF">SAMN06269117_1357</name>
</gene>
<keyword evidence="5" id="KW-0813">Transport</keyword>
<name>A0A521E817_9BACT</name>
<keyword evidence="2" id="KW-0472">Membrane</keyword>
<evidence type="ECO:0000313" key="5">
    <source>
        <dbReference type="EMBL" id="SMO80059.1"/>
    </source>
</evidence>
<dbReference type="SUPFAM" id="SSF51735">
    <property type="entry name" value="NAD(P)-binding Rossmann-fold domains"/>
    <property type="match status" value="1"/>
</dbReference>
<dbReference type="PROSITE" id="PS51201">
    <property type="entry name" value="RCK_N"/>
    <property type="match status" value="1"/>
</dbReference>
<proteinExistence type="predicted"/>
<feature type="domain" description="RCK N-terminal" evidence="3">
    <location>
        <begin position="122"/>
        <end position="245"/>
    </location>
</feature>
<dbReference type="Pfam" id="PF02254">
    <property type="entry name" value="TrkA_N"/>
    <property type="match status" value="1"/>
</dbReference>
<dbReference type="PROSITE" id="PS51202">
    <property type="entry name" value="RCK_C"/>
    <property type="match status" value="1"/>
</dbReference>
<dbReference type="Proteomes" id="UP000317315">
    <property type="component" value="Unassembled WGS sequence"/>
</dbReference>
<dbReference type="Gene3D" id="3.40.50.720">
    <property type="entry name" value="NAD(P)-binding Rossmann-like Domain"/>
    <property type="match status" value="1"/>
</dbReference>
<dbReference type="GO" id="GO:0005886">
    <property type="term" value="C:plasma membrane"/>
    <property type="evidence" value="ECO:0007669"/>
    <property type="project" value="UniProtKB-SubCell"/>
</dbReference>
<feature type="transmembrane region" description="Helical" evidence="2">
    <location>
        <begin position="76"/>
        <end position="97"/>
    </location>
</feature>
<keyword evidence="6" id="KW-1185">Reference proteome</keyword>
<dbReference type="RefSeq" id="WP_246051371.1">
    <property type="nucleotide sequence ID" value="NZ_FXTM01000035.1"/>
</dbReference>
<dbReference type="EMBL" id="FXTM01000035">
    <property type="protein sequence ID" value="SMO80059.1"/>
    <property type="molecule type" value="Genomic_DNA"/>
</dbReference>
<dbReference type="InterPro" id="IPR050721">
    <property type="entry name" value="Trk_Ktr_HKT_K-transport"/>
</dbReference>
<evidence type="ECO:0000313" key="6">
    <source>
        <dbReference type="Proteomes" id="UP000317315"/>
    </source>
</evidence>
<evidence type="ECO:0000256" key="1">
    <source>
        <dbReference type="ARBA" id="ARBA00004651"/>
    </source>
</evidence>
<dbReference type="PANTHER" id="PTHR43833:SF9">
    <property type="entry name" value="POTASSIUM CHANNEL PROTEIN YUGO-RELATED"/>
    <property type="match status" value="1"/>
</dbReference>
<dbReference type="InterPro" id="IPR036291">
    <property type="entry name" value="NAD(P)-bd_dom_sf"/>
</dbReference>
<reference evidence="5 6" key="1">
    <citation type="submission" date="2017-05" db="EMBL/GenBank/DDBJ databases">
        <authorList>
            <person name="Varghese N."/>
            <person name="Submissions S."/>
        </authorList>
    </citation>
    <scope>NUCLEOTIDE SEQUENCE [LARGE SCALE GENOMIC DNA]</scope>
    <source>
        <strain evidence="5 6">DSM 16304</strain>
    </source>
</reference>